<accession>A0A6U5VNC8</accession>
<evidence type="ECO:0000256" key="6">
    <source>
        <dbReference type="ARBA" id="ARBA00029555"/>
    </source>
</evidence>
<feature type="region of interest" description="Disordered" evidence="7">
    <location>
        <begin position="90"/>
        <end position="118"/>
    </location>
</feature>
<dbReference type="AlphaFoldDB" id="A0A6U5VNC8"/>
<feature type="region of interest" description="Disordered" evidence="7">
    <location>
        <begin position="505"/>
        <end position="524"/>
    </location>
</feature>
<evidence type="ECO:0000256" key="1">
    <source>
        <dbReference type="ARBA" id="ARBA00004430"/>
    </source>
</evidence>
<dbReference type="PANTHER" id="PTHR22455">
    <property type="entry name" value="CILIA- AND FLAGELLA-ASSOCIATED PROTEIN 91"/>
    <property type="match status" value="1"/>
</dbReference>
<organism evidence="10">
    <name type="scientific">Guillardia theta</name>
    <name type="common">Cryptophyte</name>
    <name type="synonym">Cryptomonas phi</name>
    <dbReference type="NCBI Taxonomy" id="55529"/>
    <lineage>
        <taxon>Eukaryota</taxon>
        <taxon>Cryptophyceae</taxon>
        <taxon>Pyrenomonadales</taxon>
        <taxon>Geminigeraceae</taxon>
        <taxon>Guillardia</taxon>
    </lineage>
</organism>
<dbReference type="InterPro" id="IPR026720">
    <property type="entry name" value="CFAP91"/>
</dbReference>
<keyword evidence="4" id="KW-0966">Cell projection</keyword>
<dbReference type="Pfam" id="PF14738">
    <property type="entry name" value="CFAP91"/>
    <property type="match status" value="1"/>
</dbReference>
<dbReference type="GO" id="GO:0005930">
    <property type="term" value="C:axoneme"/>
    <property type="evidence" value="ECO:0007669"/>
    <property type="project" value="UniProtKB-SubCell"/>
</dbReference>
<evidence type="ECO:0000313" key="10">
    <source>
        <dbReference type="EMBL" id="CAE2191095.1"/>
    </source>
</evidence>
<evidence type="ECO:0000313" key="9">
    <source>
        <dbReference type="EMBL" id="CAE2191093.1"/>
    </source>
</evidence>
<evidence type="ECO:0000256" key="3">
    <source>
        <dbReference type="ARBA" id="ARBA00023212"/>
    </source>
</evidence>
<evidence type="ECO:0000256" key="5">
    <source>
        <dbReference type="ARBA" id="ARBA00029468"/>
    </source>
</evidence>
<evidence type="ECO:0000259" key="8">
    <source>
        <dbReference type="Pfam" id="PF14738"/>
    </source>
</evidence>
<protein>
    <recommendedName>
        <fullName evidence="6">Cilia- and flagella-associated protein 91</fullName>
    </recommendedName>
</protein>
<dbReference type="EMBL" id="HBKN01000488">
    <property type="protein sequence ID" value="CAE2191093.1"/>
    <property type="molecule type" value="Transcribed_RNA"/>
</dbReference>
<evidence type="ECO:0000256" key="7">
    <source>
        <dbReference type="SAM" id="MobiDB-lite"/>
    </source>
</evidence>
<feature type="domain" description="CFAP91" evidence="8">
    <location>
        <begin position="98"/>
        <end position="250"/>
    </location>
</feature>
<keyword evidence="2" id="KW-0963">Cytoplasm</keyword>
<evidence type="ECO:0000256" key="2">
    <source>
        <dbReference type="ARBA" id="ARBA00022490"/>
    </source>
</evidence>
<comment type="similarity">
    <text evidence="5">Belongs to the CFAP91 family.</text>
</comment>
<reference evidence="10" key="1">
    <citation type="submission" date="2021-01" db="EMBL/GenBank/DDBJ databases">
        <authorList>
            <person name="Corre E."/>
            <person name="Pelletier E."/>
            <person name="Niang G."/>
            <person name="Scheremetjew M."/>
            <person name="Finn R."/>
            <person name="Kale V."/>
            <person name="Holt S."/>
            <person name="Cochrane G."/>
            <person name="Meng A."/>
            <person name="Brown T."/>
            <person name="Cohen L."/>
        </authorList>
    </citation>
    <scope>NUCLEOTIDE SEQUENCE</scope>
    <source>
        <strain evidence="10">CCMP 2712</strain>
    </source>
</reference>
<name>A0A6U5VNC8_GUITH</name>
<evidence type="ECO:0000256" key="4">
    <source>
        <dbReference type="ARBA" id="ARBA00023273"/>
    </source>
</evidence>
<dbReference type="InterPro" id="IPR032840">
    <property type="entry name" value="CFAP91_dom"/>
</dbReference>
<dbReference type="EMBL" id="HBKN01000490">
    <property type="protein sequence ID" value="CAE2191095.1"/>
    <property type="molecule type" value="Transcribed_RNA"/>
</dbReference>
<gene>
    <name evidence="9" type="ORF">GTHE00462_LOCUS404</name>
    <name evidence="10" type="ORF">GTHE00462_LOCUS406</name>
</gene>
<dbReference type="PANTHER" id="PTHR22455:SF10">
    <property type="entry name" value="CILIA- AND FLAGELLA-ASSOCIATED PROTEIN 91"/>
    <property type="match status" value="1"/>
</dbReference>
<proteinExistence type="inferred from homology"/>
<sequence length="640" mass="73548">MTTRAIAVQIERPQDYAFDPIYTVSGFRGGNQGAAASRMVLKLSAVSGANRFKYFRTPTVPSLQTVPPDVLLSVDAKSAESLPEVMVEEEPAVKVASTQTDYRESETQTDPFTPDVAPLDPSAPEPELLQLKDLVWGRGLPAGMAEIEMIERARKRRAFEAALPDIGEDPETWRNMMEMQQMEELARREAEIQALQEQRLELIRGALQARDEETRFVNEQRMEELKDRASAMVEAHADTIHHTRVRQLRKIAVARQSLNLSSTKKRDIIGEYANFNSKVYAPIKREGLRVDRDSHKYETRYLDDMKYQDVLELEESLPRRLTSIKIERPSRTKHKSALEARKEREMQAHLDRMTAIINKKHKAAKEVEEVDDLAEYRKAPVVVRPPTPELRPPVSENDDKRLAVILMQKLLRGRAVQNDMMQAKEKRLQLIKELRTVETLEDRTEQHSREAVIEHQRSIISGHIATAVGREVGQQLDYLNKELVRYKEERRIFAMVMLAERQRTMREAEEKGKREEEERRRAKQDEMYRQVMQVHQGSIDTFLENILGDAIESTSSKQALMEANARATFLNDIVDSLEQEGVTDEDVVKDLVSSFLMPEVSRSDLRTQIQQDQKRLIKAVHEQVMTGISSPSPPLRRLSK</sequence>
<keyword evidence="3" id="KW-0206">Cytoskeleton</keyword>
<comment type="subcellular location">
    <subcellularLocation>
        <location evidence="1">Cytoplasm</location>
        <location evidence="1">Cytoskeleton</location>
        <location evidence="1">Cilium axoneme</location>
    </subcellularLocation>
</comment>